<dbReference type="SMART" id="SM00448">
    <property type="entry name" value="REC"/>
    <property type="match status" value="1"/>
</dbReference>
<dbReference type="PROSITE" id="PS50110">
    <property type="entry name" value="RESPONSE_REGULATORY"/>
    <property type="match status" value="1"/>
</dbReference>
<dbReference type="SUPFAM" id="SSF52172">
    <property type="entry name" value="CheY-like"/>
    <property type="match status" value="1"/>
</dbReference>
<evidence type="ECO:0000256" key="1">
    <source>
        <dbReference type="ARBA" id="ARBA00022553"/>
    </source>
</evidence>
<dbReference type="PANTHER" id="PTHR44591">
    <property type="entry name" value="STRESS RESPONSE REGULATOR PROTEIN 1"/>
    <property type="match status" value="1"/>
</dbReference>
<sequence length="131" mass="14475">MAIVEDDPYISDLLTIRLRMAGYDSFVVDNGLLAPSVIADRMPDGIFLDLGLPGQDGFAVLKSLDTNELTRAIPVMIITAHGDRQEKTRAEAHGIVHFLVKPFNDQELLARTSIMLNEDGPRRLIGPVTYI</sequence>
<reference evidence="5" key="1">
    <citation type="submission" date="2011-03" db="EMBL/GenBank/DDBJ databases">
        <title>Draft genome sequence of Brevundimonas diminuta.</title>
        <authorList>
            <person name="Brown P.J.B."/>
            <person name="Buechlein A."/>
            <person name="Hemmerich C."/>
            <person name="Brun Y.V."/>
        </authorList>
    </citation>
    <scope>NUCLEOTIDE SEQUENCE [LARGE SCALE GENOMIC DNA]</scope>
    <source>
        <strain evidence="5">C19</strain>
    </source>
</reference>
<dbReference type="eggNOG" id="COG0745">
    <property type="taxonomic scope" value="Bacteria"/>
</dbReference>
<protein>
    <submittedName>
        <fullName evidence="4">Phosphate regulon transcriptional regulatory protein phoB</fullName>
    </submittedName>
</protein>
<evidence type="ECO:0000313" key="4">
    <source>
        <dbReference type="EMBL" id="EGF89320.1"/>
    </source>
</evidence>
<feature type="modified residue" description="4-aspartylphosphate" evidence="2">
    <location>
        <position position="49"/>
    </location>
</feature>
<dbReference type="Pfam" id="PF00072">
    <property type="entry name" value="Response_reg"/>
    <property type="match status" value="1"/>
</dbReference>
<dbReference type="AlphaFoldDB" id="F4QU20"/>
<evidence type="ECO:0000313" key="5">
    <source>
        <dbReference type="Proteomes" id="UP000006512"/>
    </source>
</evidence>
<organism evidence="4 5">
    <name type="scientific">Asticcacaulis biprosthecium C19</name>
    <dbReference type="NCBI Taxonomy" id="715226"/>
    <lineage>
        <taxon>Bacteria</taxon>
        <taxon>Pseudomonadati</taxon>
        <taxon>Pseudomonadota</taxon>
        <taxon>Alphaproteobacteria</taxon>
        <taxon>Caulobacterales</taxon>
        <taxon>Caulobacteraceae</taxon>
        <taxon>Asticcacaulis</taxon>
    </lineage>
</organism>
<accession>F4QU20</accession>
<dbReference type="OrthoDB" id="9793549at2"/>
<dbReference type="GO" id="GO:0000160">
    <property type="term" value="P:phosphorelay signal transduction system"/>
    <property type="evidence" value="ECO:0007669"/>
    <property type="project" value="InterPro"/>
</dbReference>
<name>F4QU20_9CAUL</name>
<dbReference type="Gene3D" id="3.40.50.2300">
    <property type="match status" value="1"/>
</dbReference>
<dbReference type="InterPro" id="IPR011006">
    <property type="entry name" value="CheY-like_superfamily"/>
</dbReference>
<dbReference type="STRING" id="715226.ABI_46680"/>
<dbReference type="InterPro" id="IPR050595">
    <property type="entry name" value="Bact_response_regulator"/>
</dbReference>
<evidence type="ECO:0000259" key="3">
    <source>
        <dbReference type="PROSITE" id="PS50110"/>
    </source>
</evidence>
<dbReference type="Proteomes" id="UP000006512">
    <property type="component" value="Unassembled WGS sequence"/>
</dbReference>
<dbReference type="EMBL" id="GL883081">
    <property type="protein sequence ID" value="EGF89320.1"/>
    <property type="molecule type" value="Genomic_DNA"/>
</dbReference>
<feature type="domain" description="Response regulatory" evidence="3">
    <location>
        <begin position="1"/>
        <end position="116"/>
    </location>
</feature>
<keyword evidence="1 2" id="KW-0597">Phosphoprotein</keyword>
<dbReference type="HOGENOM" id="CLU_000445_69_17_5"/>
<proteinExistence type="predicted"/>
<keyword evidence="5" id="KW-1185">Reference proteome</keyword>
<evidence type="ECO:0000256" key="2">
    <source>
        <dbReference type="PROSITE-ProRule" id="PRU00169"/>
    </source>
</evidence>
<dbReference type="PANTHER" id="PTHR44591:SF3">
    <property type="entry name" value="RESPONSE REGULATORY DOMAIN-CONTAINING PROTEIN"/>
    <property type="match status" value="1"/>
</dbReference>
<dbReference type="InterPro" id="IPR001789">
    <property type="entry name" value="Sig_transdc_resp-reg_receiver"/>
</dbReference>
<gene>
    <name evidence="4" type="ORF">ABI_46680</name>
</gene>